<keyword evidence="7 9" id="KW-0472">Membrane</keyword>
<evidence type="ECO:0000256" key="8">
    <source>
        <dbReference type="ARBA" id="ARBA00047690"/>
    </source>
</evidence>
<accession>A0A2Z4FMC6</accession>
<feature type="transmembrane region" description="Helical" evidence="9">
    <location>
        <begin position="123"/>
        <end position="143"/>
    </location>
</feature>
<dbReference type="InterPro" id="IPR044878">
    <property type="entry name" value="UbiA_sf"/>
</dbReference>
<evidence type="ECO:0000256" key="3">
    <source>
        <dbReference type="ARBA" id="ARBA00022679"/>
    </source>
</evidence>
<dbReference type="Gene3D" id="1.10.357.140">
    <property type="entry name" value="UbiA prenyltransferase"/>
    <property type="match status" value="1"/>
</dbReference>
<dbReference type="Proteomes" id="UP000249799">
    <property type="component" value="Chromosome"/>
</dbReference>
<feature type="transmembrane region" description="Helical" evidence="9">
    <location>
        <begin position="96"/>
        <end position="117"/>
    </location>
</feature>
<proteinExistence type="inferred from homology"/>
<dbReference type="InterPro" id="IPR006369">
    <property type="entry name" value="Protohaem_IX_farnesylTrfase"/>
</dbReference>
<evidence type="ECO:0000256" key="4">
    <source>
        <dbReference type="ARBA" id="ARBA00022692"/>
    </source>
</evidence>
<reference evidence="10 11" key="1">
    <citation type="submission" date="2018-06" db="EMBL/GenBank/DDBJ databases">
        <title>Lujinxingia sediminis gen. nov. sp. nov., a new facultative anaerobic member of the class Deltaproteobacteria, and proposal of Lujinxingaceae fam. nov.</title>
        <authorList>
            <person name="Guo L.-Y."/>
            <person name="Li C.-M."/>
            <person name="Wang S."/>
            <person name="Du Z.-J."/>
        </authorList>
    </citation>
    <scope>NUCLEOTIDE SEQUENCE [LARGE SCALE GENOMIC DNA]</scope>
    <source>
        <strain evidence="10 11">FA350</strain>
    </source>
</reference>
<keyword evidence="5 9" id="KW-1133">Transmembrane helix</keyword>
<dbReference type="EMBL" id="CP030032">
    <property type="protein sequence ID" value="AWV90147.1"/>
    <property type="molecule type" value="Genomic_DNA"/>
</dbReference>
<dbReference type="NCBIfam" id="TIGR01473">
    <property type="entry name" value="cyoE_ctaB"/>
    <property type="match status" value="1"/>
</dbReference>
<dbReference type="PANTHER" id="PTHR43448:SF2">
    <property type="entry name" value="PROTOHEME IX FARNESYLTRANSFERASE, MITOCHONDRIAL"/>
    <property type="match status" value="1"/>
</dbReference>
<evidence type="ECO:0000256" key="7">
    <source>
        <dbReference type="ARBA" id="ARBA00023136"/>
    </source>
</evidence>
<keyword evidence="2 9" id="KW-1003">Cell membrane</keyword>
<dbReference type="Pfam" id="PF01040">
    <property type="entry name" value="UbiA"/>
    <property type="match status" value="1"/>
</dbReference>
<name>A0A2Z4FMC6_9DELT</name>
<evidence type="ECO:0000256" key="2">
    <source>
        <dbReference type="ARBA" id="ARBA00022475"/>
    </source>
</evidence>
<dbReference type="UniPathway" id="UPA00834">
    <property type="reaction ID" value="UER00712"/>
</dbReference>
<dbReference type="GO" id="GO:0008495">
    <property type="term" value="F:protoheme IX farnesyltransferase activity"/>
    <property type="evidence" value="ECO:0007669"/>
    <property type="project" value="UniProtKB-UniRule"/>
</dbReference>
<protein>
    <recommendedName>
        <fullName evidence="9">Protoheme IX farnesyltransferase</fullName>
        <ecNumber evidence="9">2.5.1.141</ecNumber>
    </recommendedName>
    <alternativeName>
        <fullName evidence="9">Heme B farnesyltransferase</fullName>
    </alternativeName>
    <alternativeName>
        <fullName evidence="9">Heme O synthase</fullName>
    </alternativeName>
</protein>
<organism evidence="10 11">
    <name type="scientific">Bradymonas sediminis</name>
    <dbReference type="NCBI Taxonomy" id="1548548"/>
    <lineage>
        <taxon>Bacteria</taxon>
        <taxon>Deltaproteobacteria</taxon>
        <taxon>Bradymonadales</taxon>
        <taxon>Bradymonadaceae</taxon>
        <taxon>Bradymonas</taxon>
    </lineage>
</organism>
<dbReference type="GO" id="GO:0048034">
    <property type="term" value="P:heme O biosynthetic process"/>
    <property type="evidence" value="ECO:0007669"/>
    <property type="project" value="UniProtKB-UniRule"/>
</dbReference>
<comment type="pathway">
    <text evidence="9">Porphyrin-containing compound metabolism; heme O biosynthesis; heme O from protoheme: step 1/1.</text>
</comment>
<dbReference type="KEGG" id="bsed:DN745_12710"/>
<feature type="transmembrane region" description="Helical" evidence="9">
    <location>
        <begin position="219"/>
        <end position="240"/>
    </location>
</feature>
<comment type="subcellular location">
    <subcellularLocation>
        <location evidence="1 9">Cell membrane</location>
        <topology evidence="1 9">Multi-pass membrane protein</topology>
    </subcellularLocation>
</comment>
<dbReference type="OrthoDB" id="9814417at2"/>
<evidence type="ECO:0000256" key="6">
    <source>
        <dbReference type="ARBA" id="ARBA00023133"/>
    </source>
</evidence>
<feature type="transmembrane region" description="Helical" evidence="9">
    <location>
        <begin position="29"/>
        <end position="47"/>
    </location>
</feature>
<dbReference type="InterPro" id="IPR030470">
    <property type="entry name" value="UbiA_prenylTrfase_CS"/>
</dbReference>
<evidence type="ECO:0000313" key="10">
    <source>
        <dbReference type="EMBL" id="AWV90147.1"/>
    </source>
</evidence>
<keyword evidence="3 9" id="KW-0808">Transferase</keyword>
<dbReference type="FunFam" id="1.10.357.140:FF:000001">
    <property type="entry name" value="Protoheme IX farnesyltransferase"/>
    <property type="match status" value="1"/>
</dbReference>
<dbReference type="HAMAP" id="MF_00154">
    <property type="entry name" value="CyoE_CtaB"/>
    <property type="match status" value="1"/>
</dbReference>
<dbReference type="PANTHER" id="PTHR43448">
    <property type="entry name" value="PROTOHEME IX FARNESYLTRANSFERASE, MITOCHONDRIAL"/>
    <property type="match status" value="1"/>
</dbReference>
<feature type="transmembrane region" description="Helical" evidence="9">
    <location>
        <begin position="175"/>
        <end position="198"/>
    </location>
</feature>
<evidence type="ECO:0000256" key="9">
    <source>
        <dbReference type="HAMAP-Rule" id="MF_00154"/>
    </source>
</evidence>
<dbReference type="GO" id="GO:0005886">
    <property type="term" value="C:plasma membrane"/>
    <property type="evidence" value="ECO:0007669"/>
    <property type="project" value="UniProtKB-SubCell"/>
</dbReference>
<gene>
    <name evidence="9" type="primary">ctaB</name>
    <name evidence="10" type="ORF">DN745_12710</name>
</gene>
<comment type="function">
    <text evidence="9">Converts heme B (protoheme IX) to heme O by substitution of the vinyl group on carbon 2 of heme B porphyrin ring with a hydroxyethyl farnesyl side group.</text>
</comment>
<dbReference type="EC" id="2.5.1.141" evidence="9"/>
<dbReference type="AlphaFoldDB" id="A0A2Z4FMC6"/>
<keyword evidence="6 9" id="KW-0350">Heme biosynthesis</keyword>
<dbReference type="InterPro" id="IPR000537">
    <property type="entry name" value="UbiA_prenyltransferase"/>
</dbReference>
<comment type="similarity">
    <text evidence="9">Belongs to the UbiA prenyltransferase family. Protoheme IX farnesyltransferase subfamily.</text>
</comment>
<feature type="transmembrane region" description="Helical" evidence="9">
    <location>
        <begin position="53"/>
        <end position="75"/>
    </location>
</feature>
<dbReference type="RefSeq" id="WP_111335366.1">
    <property type="nucleotide sequence ID" value="NZ_CP030032.1"/>
</dbReference>
<evidence type="ECO:0000256" key="5">
    <source>
        <dbReference type="ARBA" id="ARBA00022989"/>
    </source>
</evidence>
<dbReference type="PROSITE" id="PS00943">
    <property type="entry name" value="UBIA"/>
    <property type="match status" value="1"/>
</dbReference>
<feature type="transmembrane region" description="Helical" evidence="9">
    <location>
        <begin position="279"/>
        <end position="299"/>
    </location>
</feature>
<dbReference type="CDD" id="cd13957">
    <property type="entry name" value="PT_UbiA_Cox10"/>
    <property type="match status" value="1"/>
</dbReference>
<dbReference type="NCBIfam" id="NF003349">
    <property type="entry name" value="PRK04375.1-2"/>
    <property type="match status" value="1"/>
</dbReference>
<evidence type="ECO:0000256" key="1">
    <source>
        <dbReference type="ARBA" id="ARBA00004651"/>
    </source>
</evidence>
<feature type="transmembrane region" description="Helical" evidence="9">
    <location>
        <begin position="150"/>
        <end position="169"/>
    </location>
</feature>
<keyword evidence="4 9" id="KW-0812">Transmembrane</keyword>
<comment type="catalytic activity">
    <reaction evidence="8 9">
        <text>heme b + (2E,6E)-farnesyl diphosphate + H2O = Fe(II)-heme o + diphosphate</text>
        <dbReference type="Rhea" id="RHEA:28070"/>
        <dbReference type="ChEBI" id="CHEBI:15377"/>
        <dbReference type="ChEBI" id="CHEBI:33019"/>
        <dbReference type="ChEBI" id="CHEBI:60344"/>
        <dbReference type="ChEBI" id="CHEBI:60530"/>
        <dbReference type="ChEBI" id="CHEBI:175763"/>
        <dbReference type="EC" id="2.5.1.141"/>
    </reaction>
</comment>
<sequence>MGTPAAEPSPSNSTRQRISDYYHLMKPGILRLLVITASCTMLVAARGMPDGWLFLWTIIGSILVCASANVCNMVWDRDIDPMMRRTKNRPIPQGRVSARSATIFAALLGLSGVAVLAVLVNPLAALMGFLGHIYYSVIYTMWLKRSTPHNIVIGGGAGAFPALIGWTAVTGSLSWTAWIIFAIVFLWTPPHFWALALYKDIDYDKANIPMMPVVRGEHTTKLQMLLYTLVLIGMTTLLAVVGMMGIIYLVASVLLGAGFAYCCVRCAFDDTDRWAKRTFAYSIVYLGLLFGAMSADSLYTKHFTQTRHIADQMNRESVIFLGYTPNPESSGLNLPTNVGTP</sequence>
<evidence type="ECO:0000313" key="11">
    <source>
        <dbReference type="Proteomes" id="UP000249799"/>
    </source>
</evidence>
<keyword evidence="11" id="KW-1185">Reference proteome</keyword>
<comment type="miscellaneous">
    <text evidence="9">Carbon 2 of the heme B porphyrin ring is defined according to the Fischer nomenclature.</text>
</comment>